<organism evidence="2 3">
    <name type="scientific">Treponema brennaborense (strain DSM 12168 / CIP 105900 / DD5/3)</name>
    <dbReference type="NCBI Taxonomy" id="906968"/>
    <lineage>
        <taxon>Bacteria</taxon>
        <taxon>Pseudomonadati</taxon>
        <taxon>Spirochaetota</taxon>
        <taxon>Spirochaetia</taxon>
        <taxon>Spirochaetales</taxon>
        <taxon>Treponemataceae</taxon>
        <taxon>Treponema</taxon>
    </lineage>
</organism>
<keyword evidence="3" id="KW-1185">Reference proteome</keyword>
<name>F4LQ57_TREBD</name>
<dbReference type="CDD" id="cd02869">
    <property type="entry name" value="PseudoU_synth_RluA_like"/>
    <property type="match status" value="1"/>
</dbReference>
<dbReference type="PANTHER" id="PTHR21600">
    <property type="entry name" value="MITOCHONDRIAL RNA PSEUDOURIDINE SYNTHASE"/>
    <property type="match status" value="1"/>
</dbReference>
<proteinExistence type="predicted"/>
<dbReference type="InterPro" id="IPR050188">
    <property type="entry name" value="RluA_PseudoU_synthase"/>
</dbReference>
<reference evidence="3" key="1">
    <citation type="submission" date="2011-04" db="EMBL/GenBank/DDBJ databases">
        <title>The complete genome of Treponema brennaborense DSM 12168.</title>
        <authorList>
            <person name="Lucas S."/>
            <person name="Han J."/>
            <person name="Lapidus A."/>
            <person name="Bruce D."/>
            <person name="Goodwin L."/>
            <person name="Pitluck S."/>
            <person name="Peters L."/>
            <person name="Kyrpides N."/>
            <person name="Mavromatis K."/>
            <person name="Ivanova N."/>
            <person name="Mikhailova N."/>
            <person name="Pagani I."/>
            <person name="Teshima H."/>
            <person name="Detter J.C."/>
            <person name="Tapia R."/>
            <person name="Han C."/>
            <person name="Land M."/>
            <person name="Hauser L."/>
            <person name="Markowitz V."/>
            <person name="Cheng J.-F."/>
            <person name="Hugenholtz P."/>
            <person name="Woyke T."/>
            <person name="Wu D."/>
            <person name="Gronow S."/>
            <person name="Wellnitz S."/>
            <person name="Brambilla E."/>
            <person name="Klenk H.-P."/>
            <person name="Eisen J.A."/>
        </authorList>
    </citation>
    <scope>NUCLEOTIDE SEQUENCE [LARGE SCALE GENOMIC DNA]</scope>
    <source>
        <strain evidence="3">DSM 12168 / CIP 105900 / DD5/3</strain>
    </source>
</reference>
<dbReference type="Gene3D" id="3.30.2350.10">
    <property type="entry name" value="Pseudouridine synthase"/>
    <property type="match status" value="1"/>
</dbReference>
<dbReference type="AlphaFoldDB" id="F4LQ57"/>
<accession>F4LQ57</accession>
<sequence length="238" mass="25758">MFQFILLRMNMLPVVFENGEIIIVNKKCGLAVQGGAGIRFSLDRLLSEQVGYKVYPVHRLDKDTAGLLVLAKTAAAAAVWTNLIASGEVRKEYAALCAGIPPGKKGTFTAPIETKGERKSAVTDYVVCRTAETVFPDAPGLDGVQTVPVSLLRLTLGTGRMHQIRIHLAQAGCPIVADDKYGDFRLNKLFRSGRGIRKLQLAAVKLTIPLAGNKNVFEIDLPEHLRNACGLLFDSAAT</sequence>
<dbReference type="eggNOG" id="COG0564">
    <property type="taxonomic scope" value="Bacteria"/>
</dbReference>
<dbReference type="SUPFAM" id="SSF55120">
    <property type="entry name" value="Pseudouridine synthase"/>
    <property type="match status" value="1"/>
</dbReference>
<dbReference type="STRING" id="906968.Trebr_1713"/>
<dbReference type="InterPro" id="IPR006224">
    <property type="entry name" value="PsdUridine_synth_RluA-like_CS"/>
</dbReference>
<dbReference type="InterPro" id="IPR020103">
    <property type="entry name" value="PsdUridine_synth_cat_dom_sf"/>
</dbReference>
<gene>
    <name evidence="2" type="ordered locus">Trebr_1713</name>
</gene>
<dbReference type="KEGG" id="tbe:Trebr_1713"/>
<dbReference type="Proteomes" id="UP000006546">
    <property type="component" value="Chromosome"/>
</dbReference>
<dbReference type="GO" id="GO:0006396">
    <property type="term" value="P:RNA processing"/>
    <property type="evidence" value="ECO:0007669"/>
    <property type="project" value="UniProtKB-ARBA"/>
</dbReference>
<protein>
    <submittedName>
        <fullName evidence="2">Pseudouridine synthase</fullName>
    </submittedName>
</protein>
<dbReference type="InterPro" id="IPR006145">
    <property type="entry name" value="PsdUridine_synth_RsuA/RluA"/>
</dbReference>
<evidence type="ECO:0000313" key="2">
    <source>
        <dbReference type="EMBL" id="AEE17135.1"/>
    </source>
</evidence>
<dbReference type="PROSITE" id="PS01129">
    <property type="entry name" value="PSI_RLU"/>
    <property type="match status" value="1"/>
</dbReference>
<dbReference type="HOGENOM" id="CLU_016902_11_4_12"/>
<dbReference type="Pfam" id="PF00849">
    <property type="entry name" value="PseudoU_synth_2"/>
    <property type="match status" value="1"/>
</dbReference>
<evidence type="ECO:0000259" key="1">
    <source>
        <dbReference type="Pfam" id="PF00849"/>
    </source>
</evidence>
<dbReference type="GO" id="GO:0001522">
    <property type="term" value="P:pseudouridine synthesis"/>
    <property type="evidence" value="ECO:0007669"/>
    <property type="project" value="InterPro"/>
</dbReference>
<dbReference type="GO" id="GO:0009982">
    <property type="term" value="F:pseudouridine synthase activity"/>
    <property type="evidence" value="ECO:0007669"/>
    <property type="project" value="InterPro"/>
</dbReference>
<evidence type="ECO:0000313" key="3">
    <source>
        <dbReference type="Proteomes" id="UP000006546"/>
    </source>
</evidence>
<dbReference type="GO" id="GO:0140098">
    <property type="term" value="F:catalytic activity, acting on RNA"/>
    <property type="evidence" value="ECO:0007669"/>
    <property type="project" value="UniProtKB-ARBA"/>
</dbReference>
<feature type="domain" description="Pseudouridine synthase RsuA/RluA-like" evidence="1">
    <location>
        <begin position="21"/>
        <end position="170"/>
    </location>
</feature>
<dbReference type="GO" id="GO:0003723">
    <property type="term" value="F:RNA binding"/>
    <property type="evidence" value="ECO:0007669"/>
    <property type="project" value="InterPro"/>
</dbReference>
<dbReference type="EMBL" id="CP002696">
    <property type="protein sequence ID" value="AEE17135.1"/>
    <property type="molecule type" value="Genomic_DNA"/>
</dbReference>